<dbReference type="Pfam" id="PF00704">
    <property type="entry name" value="Glyco_hydro_18"/>
    <property type="match status" value="1"/>
</dbReference>
<evidence type="ECO:0000256" key="6">
    <source>
        <dbReference type="SAM" id="MobiDB-lite"/>
    </source>
</evidence>
<feature type="chain" id="PRO_5046379799" description="chitinase" evidence="7">
    <location>
        <begin position="38"/>
        <end position="508"/>
    </location>
</feature>
<evidence type="ECO:0000313" key="10">
    <source>
        <dbReference type="Proteomes" id="UP001501752"/>
    </source>
</evidence>
<evidence type="ECO:0000256" key="2">
    <source>
        <dbReference type="ARBA" id="ARBA00022801"/>
    </source>
</evidence>
<keyword evidence="2 4" id="KW-0378">Hydrolase</keyword>
<dbReference type="GO" id="GO:0016787">
    <property type="term" value="F:hydrolase activity"/>
    <property type="evidence" value="ECO:0007669"/>
    <property type="project" value="UniProtKB-KW"/>
</dbReference>
<dbReference type="InterPro" id="IPR003305">
    <property type="entry name" value="CenC_carb-bd"/>
</dbReference>
<dbReference type="InterPro" id="IPR017853">
    <property type="entry name" value="GH"/>
</dbReference>
<feature type="domain" description="GH18" evidence="8">
    <location>
        <begin position="215"/>
        <end position="508"/>
    </location>
</feature>
<dbReference type="InterPro" id="IPR050542">
    <property type="entry name" value="Glycosyl_Hydrlase18_Chitinase"/>
</dbReference>
<evidence type="ECO:0000256" key="4">
    <source>
        <dbReference type="RuleBase" id="RU000489"/>
    </source>
</evidence>
<keyword evidence="10" id="KW-1185">Reference proteome</keyword>
<evidence type="ECO:0000259" key="8">
    <source>
        <dbReference type="PROSITE" id="PS51910"/>
    </source>
</evidence>
<accession>A0ABP9DJU1</accession>
<feature type="compositionally biased region" description="Low complexity" evidence="6">
    <location>
        <begin position="174"/>
        <end position="212"/>
    </location>
</feature>
<dbReference type="Gene3D" id="2.60.120.260">
    <property type="entry name" value="Galactose-binding domain-like"/>
    <property type="match status" value="1"/>
</dbReference>
<dbReference type="SUPFAM" id="SSF49785">
    <property type="entry name" value="Galactose-binding domain-like"/>
    <property type="match status" value="1"/>
</dbReference>
<comment type="caution">
    <text evidence="9">The sequence shown here is derived from an EMBL/GenBank/DDBJ whole genome shotgun (WGS) entry which is preliminary data.</text>
</comment>
<proteinExistence type="inferred from homology"/>
<evidence type="ECO:0000256" key="1">
    <source>
        <dbReference type="ARBA" id="ARBA00012729"/>
    </source>
</evidence>
<dbReference type="Pfam" id="PF02018">
    <property type="entry name" value="CBM_4_9"/>
    <property type="match status" value="1"/>
</dbReference>
<dbReference type="InterPro" id="IPR001223">
    <property type="entry name" value="Glyco_hydro18_cat"/>
</dbReference>
<dbReference type="EMBL" id="BAABIS010000001">
    <property type="protein sequence ID" value="GAA4848684.1"/>
    <property type="molecule type" value="Genomic_DNA"/>
</dbReference>
<dbReference type="RefSeq" id="WP_345697054.1">
    <property type="nucleotide sequence ID" value="NZ_BAABIS010000001.1"/>
</dbReference>
<dbReference type="InterPro" id="IPR008979">
    <property type="entry name" value="Galactose-bd-like_sf"/>
</dbReference>
<keyword evidence="7" id="KW-0732">Signal</keyword>
<evidence type="ECO:0000256" key="7">
    <source>
        <dbReference type="SAM" id="SignalP"/>
    </source>
</evidence>
<evidence type="ECO:0000313" key="9">
    <source>
        <dbReference type="EMBL" id="GAA4848684.1"/>
    </source>
</evidence>
<gene>
    <name evidence="9" type="ORF">GCM10023235_26880</name>
</gene>
<comment type="similarity">
    <text evidence="5">Belongs to the glycosyl hydrolase 18 family.</text>
</comment>
<dbReference type="EC" id="3.2.1.14" evidence="1"/>
<dbReference type="PANTHER" id="PTHR45708:SF49">
    <property type="entry name" value="ENDOCHITINASE"/>
    <property type="match status" value="1"/>
</dbReference>
<dbReference type="CDD" id="cd02871">
    <property type="entry name" value="GH18_chitinase_D-like"/>
    <property type="match status" value="1"/>
</dbReference>
<dbReference type="Gene3D" id="3.20.20.80">
    <property type="entry name" value="Glycosidases"/>
    <property type="match status" value="1"/>
</dbReference>
<keyword evidence="3 4" id="KW-0326">Glycosidase</keyword>
<dbReference type="InterPro" id="IPR011583">
    <property type="entry name" value="Chitinase_II/V-like_cat"/>
</dbReference>
<protein>
    <recommendedName>
        <fullName evidence="1">chitinase</fullName>
        <ecNumber evidence="1">3.2.1.14</ecNumber>
    </recommendedName>
</protein>
<dbReference type="Proteomes" id="UP001501752">
    <property type="component" value="Unassembled WGS sequence"/>
</dbReference>
<dbReference type="PROSITE" id="PS51910">
    <property type="entry name" value="GH18_2"/>
    <property type="match status" value="1"/>
</dbReference>
<sequence>MRAPHRHTARAPLAALVATVLALVGLLLAGQSGTAAAADVDVVRNGDFASGNHIAPWSCPTGVAPVNSTATGWDLQGTPAGSDYAQCSQQVTVKPSSTYRLTAQVQGSYVFLGATGTGGTDPSTWTSSTTWTTLTTTFTTGPSTTSVSVWFHGWYGQSAYLVDRVSMVGPGDASPSPSGSSTSVSPTPSSSTSPSPSTSTSPSPSSSTSQPPNKHRLTGYWQNFDNGATVQRISDVPAAYDIIAVSFADATATQGGISFTLDSTLSSRLGGYTEAQFKADIAAKRAAGKKVVVSVGGQNGTVSVSNSTAATTFATTAYSVIQQYGFDGVDIDLENGVNATYMGQALHSLASKVGSGFVLTMAPQTIDMQSTGNEYFKLALNTKDILTIVNMQYYNSGTMLGCDGGVYAQGTVNFLTALACIQLKGGLAPSQVGLGVPASTSAAGGGYVSPATVNAALDCLAGGTNCGTFKPDTKWPGIGGAMTWSTNWDAKAGNGIANTVGSHLHAMP</sequence>
<reference evidence="10" key="1">
    <citation type="journal article" date="2019" name="Int. J. Syst. Evol. Microbiol.">
        <title>The Global Catalogue of Microorganisms (GCM) 10K type strain sequencing project: providing services to taxonomists for standard genome sequencing and annotation.</title>
        <authorList>
            <consortium name="The Broad Institute Genomics Platform"/>
            <consortium name="The Broad Institute Genome Sequencing Center for Infectious Disease"/>
            <person name="Wu L."/>
            <person name="Ma J."/>
        </authorList>
    </citation>
    <scope>NUCLEOTIDE SEQUENCE [LARGE SCALE GENOMIC DNA]</scope>
    <source>
        <strain evidence="10">JCM 13006</strain>
    </source>
</reference>
<feature type="signal peptide" evidence="7">
    <location>
        <begin position="1"/>
        <end position="37"/>
    </location>
</feature>
<dbReference type="SMART" id="SM00636">
    <property type="entry name" value="Glyco_18"/>
    <property type="match status" value="1"/>
</dbReference>
<evidence type="ECO:0000256" key="5">
    <source>
        <dbReference type="RuleBase" id="RU004453"/>
    </source>
</evidence>
<feature type="region of interest" description="Disordered" evidence="6">
    <location>
        <begin position="170"/>
        <end position="220"/>
    </location>
</feature>
<dbReference type="PROSITE" id="PS01095">
    <property type="entry name" value="GH18_1"/>
    <property type="match status" value="1"/>
</dbReference>
<name>A0ABP9DJU1_9ACTN</name>
<organism evidence="9 10">
    <name type="scientific">Kitasatospora terrestris</name>
    <dbReference type="NCBI Taxonomy" id="258051"/>
    <lineage>
        <taxon>Bacteria</taxon>
        <taxon>Bacillati</taxon>
        <taxon>Actinomycetota</taxon>
        <taxon>Actinomycetes</taxon>
        <taxon>Kitasatosporales</taxon>
        <taxon>Streptomycetaceae</taxon>
        <taxon>Kitasatospora</taxon>
    </lineage>
</organism>
<dbReference type="PANTHER" id="PTHR45708">
    <property type="entry name" value="ENDOCHITINASE"/>
    <property type="match status" value="1"/>
</dbReference>
<evidence type="ECO:0000256" key="3">
    <source>
        <dbReference type="ARBA" id="ARBA00023295"/>
    </source>
</evidence>
<dbReference type="InterPro" id="IPR001579">
    <property type="entry name" value="Glyco_hydro_18_chit_AS"/>
</dbReference>
<dbReference type="SUPFAM" id="SSF51445">
    <property type="entry name" value="(Trans)glycosidases"/>
    <property type="match status" value="1"/>
</dbReference>